<dbReference type="Pfam" id="PF13365">
    <property type="entry name" value="Trypsin_2"/>
    <property type="match status" value="1"/>
</dbReference>
<dbReference type="Proteomes" id="UP001284537">
    <property type="component" value="Unassembled WGS sequence"/>
</dbReference>
<accession>A0ABU4UID5</accession>
<dbReference type="Gene3D" id="2.40.10.10">
    <property type="entry name" value="Trypsin-like serine proteases"/>
    <property type="match status" value="1"/>
</dbReference>
<evidence type="ECO:0000313" key="1">
    <source>
        <dbReference type="EMBL" id="MDX8129247.1"/>
    </source>
</evidence>
<dbReference type="InterPro" id="IPR043504">
    <property type="entry name" value="Peptidase_S1_PA_chymotrypsin"/>
</dbReference>
<dbReference type="GO" id="GO:0006508">
    <property type="term" value="P:proteolysis"/>
    <property type="evidence" value="ECO:0007669"/>
    <property type="project" value="UniProtKB-KW"/>
</dbReference>
<dbReference type="RefSeq" id="WP_319962493.1">
    <property type="nucleotide sequence ID" value="NZ_JAXARY010000019.1"/>
</dbReference>
<name>A0ABU4UID5_9GAMM</name>
<organism evidence="1 2">
    <name type="scientific">Methylomonas defluvii</name>
    <dbReference type="NCBI Taxonomy" id="3045149"/>
    <lineage>
        <taxon>Bacteria</taxon>
        <taxon>Pseudomonadati</taxon>
        <taxon>Pseudomonadota</taxon>
        <taxon>Gammaproteobacteria</taxon>
        <taxon>Methylococcales</taxon>
        <taxon>Methylococcaceae</taxon>
        <taxon>Methylomonas</taxon>
    </lineage>
</organism>
<comment type="caution">
    <text evidence="1">The sequence shown here is derived from an EMBL/GenBank/DDBJ whole genome shotgun (WGS) entry which is preliminary data.</text>
</comment>
<dbReference type="EMBL" id="JAXARY010000019">
    <property type="protein sequence ID" value="MDX8129247.1"/>
    <property type="molecule type" value="Genomic_DNA"/>
</dbReference>
<reference evidence="1 2" key="1">
    <citation type="submission" date="2023-11" db="EMBL/GenBank/DDBJ databases">
        <authorList>
            <person name="Ouyang M.-Y."/>
        </authorList>
    </citation>
    <scope>NUCLEOTIDE SEQUENCE [LARGE SCALE GENOMIC DNA]</scope>
    <source>
        <strain evidence="1 2">OY6</strain>
    </source>
</reference>
<evidence type="ECO:0000313" key="2">
    <source>
        <dbReference type="Proteomes" id="UP001284537"/>
    </source>
</evidence>
<dbReference type="GO" id="GO:0008233">
    <property type="term" value="F:peptidase activity"/>
    <property type="evidence" value="ECO:0007669"/>
    <property type="project" value="UniProtKB-KW"/>
</dbReference>
<sequence>MKIKPFDIKTCESIIKNEPGIILEHLPGNPFEPFLVQDPFGLRKAVVPVFRKDMKGNIFGMGTAFHVDGWGTFLTADHVIDFARDQLKKTSAVNSPNFSKGDHLVLFLGMGLVIGSVKIPAEAFVLASEIVSAMWEKDDPIAKLRGESSMEMLADLAVITATSQAGPLTPHSIPVKAIGWHPSIGEIVLAIGFPELECQLLTEDSQLATLTEGMYAAYGRITKLHPFGTSQHHPNPVLEVECNWPSGMSGGPVFNSSGEVVGVVSRSLLGDEKSPGVGKATSFEFLSYFNTLVPTLDGLNPMMRRGWGVIRNNPWHLAGFFKTKREALKFAEGFDFEYQVKYGGNQFGTDNFISEIIE</sequence>
<keyword evidence="1" id="KW-0378">Hydrolase</keyword>
<dbReference type="InterPro" id="IPR009003">
    <property type="entry name" value="Peptidase_S1_PA"/>
</dbReference>
<gene>
    <name evidence="1" type="ORF">QLH52_18255</name>
</gene>
<dbReference type="SUPFAM" id="SSF50494">
    <property type="entry name" value="Trypsin-like serine proteases"/>
    <property type="match status" value="1"/>
</dbReference>
<keyword evidence="1" id="KW-0645">Protease</keyword>
<protein>
    <submittedName>
        <fullName evidence="1">Serine protease</fullName>
    </submittedName>
</protein>
<keyword evidence="2" id="KW-1185">Reference proteome</keyword>
<proteinExistence type="predicted"/>